<evidence type="ECO:0000256" key="2">
    <source>
        <dbReference type="SAM" id="Phobius"/>
    </source>
</evidence>
<dbReference type="SUPFAM" id="SSF69304">
    <property type="entry name" value="Tricorn protease N-terminal domain"/>
    <property type="match status" value="2"/>
</dbReference>
<evidence type="ECO:0000256" key="1">
    <source>
        <dbReference type="ARBA" id="ARBA00009820"/>
    </source>
</evidence>
<dbReference type="InterPro" id="IPR032466">
    <property type="entry name" value="Metal_Hydrolase"/>
</dbReference>
<accession>A0A1T5FER3</accession>
<dbReference type="Gene3D" id="2.120.10.30">
    <property type="entry name" value="TolB, C-terminal domain"/>
    <property type="match status" value="3"/>
</dbReference>
<dbReference type="Gene3D" id="2.120.10.60">
    <property type="entry name" value="Tricorn protease N-terminal domain"/>
    <property type="match status" value="1"/>
</dbReference>
<organism evidence="4 5">
    <name type="scientific">Sphingopyxis flava</name>
    <dbReference type="NCBI Taxonomy" id="1507287"/>
    <lineage>
        <taxon>Bacteria</taxon>
        <taxon>Pseudomonadati</taxon>
        <taxon>Pseudomonadota</taxon>
        <taxon>Alphaproteobacteria</taxon>
        <taxon>Sphingomonadales</taxon>
        <taxon>Sphingomonadaceae</taxon>
        <taxon>Sphingopyxis</taxon>
    </lineage>
</organism>
<dbReference type="InterPro" id="IPR011059">
    <property type="entry name" value="Metal-dep_hydrolase_composite"/>
</dbReference>
<keyword evidence="2" id="KW-0472">Membrane</keyword>
<dbReference type="Gene3D" id="3.20.20.140">
    <property type="entry name" value="Metal-dependent hydrolases"/>
    <property type="match status" value="1"/>
</dbReference>
<dbReference type="Pfam" id="PF07676">
    <property type="entry name" value="PD40"/>
    <property type="match status" value="5"/>
</dbReference>
<comment type="similarity">
    <text evidence="1">Belongs to the TolB family.</text>
</comment>
<protein>
    <submittedName>
        <fullName evidence="4">WD40-like Beta Propeller Repeat</fullName>
    </submittedName>
</protein>
<evidence type="ECO:0000313" key="5">
    <source>
        <dbReference type="Proteomes" id="UP000190044"/>
    </source>
</evidence>
<dbReference type="PANTHER" id="PTHR36842">
    <property type="entry name" value="PROTEIN TOLB HOMOLOG"/>
    <property type="match status" value="1"/>
</dbReference>
<dbReference type="Pfam" id="PF01979">
    <property type="entry name" value="Amidohydro_1"/>
    <property type="match status" value="1"/>
</dbReference>
<sequence>MRSAGSRDKAEARKPLARLLIGRAAMAAAMVAIATVASFAHASAAERGKSAFDVASGTSFAAAVSPDGRKIAIDLQGTIWVMPPKGGRAHPLTDRFDDAHLPSWSPDGKRIAYYAYRGGRYAIWSMRADGHDQRQLTDGAFDDREPAWSPDGRSIAFASERGGSYDIWRLDLSDGRLTQLTSGPREDRSPAWSLDGQRIVFAEREAGTSAILAVAAAGGEAVVQRTAPAGTIYEAPSLSPGGSLALVARDATSSRFEIDGRSIADIDAVFPFRAGWHRETAYVTADGHVRQIAKETARIVPFVARLETTRPRYPRARRDFTTSAPRKVLGIQHPALSPDGRTIALVALGDLYTVPASGGTPTALTRDGAMEADPAWSADGTRLAYSSDKGGGLMQLWLRDMKTGTERRLTSMPTQPLGAAWSPDGTTIAFLDYDGFFGTAGLMLVDVATGRTTRLQKTLPQPGNPTWSPDGRHVAVALAKPLSGSAREGYNQVWVVPVDTAKPPFWRMATERTLDTRGGGGPVWSPGGGRMAGIQDGLLKVWPVGPDGATTGPARTLSSRIAHYPTWRGDGGALLYQSADSLRMIDADGTNDREVPIDFTYRLSVPSGRMVVHVGGLVDAVRDATKADMDIVIDGNRIAAVVPHAAGNHEGAGRIIDAPRLTAIPGLIDFHAHPQKDTGANAHLAWLAYGVTTVRDPGNQPYDGVEDREASEAGVRIGPRIYTTGPLLEWQRVYYRMGTAVSGPDHLARELKRARALRYDLIKSYVRMPDAEQRRIIAAAHAMGVPVATHEIYPSTYSGVDSIEHLEGSSRRGFSPKEGPLGRSYEDVIGLLARSQATITPTVFGALNIYFAQHPELRRDPRMALYPAWASGPFTAEAPLPAALLAAQPGQHATLRALHAAGGRIVAGTDLVIAPNLIGELTAYVAAGRSPFTALQSATAVPARALDLDAGTLEAGKLADIVLVEGDPRRDIGALFNVRHVIANGRAFSVADLLALGAASPVKPAVDDDR</sequence>
<keyword evidence="5" id="KW-1185">Reference proteome</keyword>
<dbReference type="PANTHER" id="PTHR36842:SF1">
    <property type="entry name" value="PROTEIN TOLB"/>
    <property type="match status" value="1"/>
</dbReference>
<keyword evidence="2" id="KW-0812">Transmembrane</keyword>
<keyword evidence="2" id="KW-1133">Transmembrane helix</keyword>
<proteinExistence type="inferred from homology"/>
<reference evidence="5" key="1">
    <citation type="submission" date="2017-02" db="EMBL/GenBank/DDBJ databases">
        <authorList>
            <person name="Varghese N."/>
            <person name="Submissions S."/>
        </authorList>
    </citation>
    <scope>NUCLEOTIDE SEQUENCE [LARGE SCALE GENOMIC DNA]</scope>
    <source>
        <strain evidence="5">R11H</strain>
    </source>
</reference>
<gene>
    <name evidence="4" type="ORF">SAMN06295937_10343</name>
</gene>
<dbReference type="InterPro" id="IPR011659">
    <property type="entry name" value="WD40"/>
</dbReference>
<dbReference type="InterPro" id="IPR006680">
    <property type="entry name" value="Amidohydro-rel"/>
</dbReference>
<evidence type="ECO:0000259" key="3">
    <source>
        <dbReference type="Pfam" id="PF01979"/>
    </source>
</evidence>
<dbReference type="AlphaFoldDB" id="A0A1T5FER3"/>
<feature type="transmembrane region" description="Helical" evidence="2">
    <location>
        <begin position="20"/>
        <end position="40"/>
    </location>
</feature>
<dbReference type="EMBL" id="FUYP01000034">
    <property type="protein sequence ID" value="SKB94655.1"/>
    <property type="molecule type" value="Genomic_DNA"/>
</dbReference>
<dbReference type="SUPFAM" id="SSF51556">
    <property type="entry name" value="Metallo-dependent hydrolases"/>
    <property type="match status" value="1"/>
</dbReference>
<dbReference type="Gene3D" id="2.30.40.10">
    <property type="entry name" value="Urease, subunit C, domain 1"/>
    <property type="match status" value="1"/>
</dbReference>
<name>A0A1T5FER3_9SPHN</name>
<dbReference type="SUPFAM" id="SSF51338">
    <property type="entry name" value="Composite domain of metallo-dependent hydrolases"/>
    <property type="match status" value="1"/>
</dbReference>
<evidence type="ECO:0000313" key="4">
    <source>
        <dbReference type="EMBL" id="SKB94655.1"/>
    </source>
</evidence>
<dbReference type="InterPro" id="IPR011042">
    <property type="entry name" value="6-blade_b-propeller_TolB-like"/>
</dbReference>
<feature type="domain" description="Amidohydrolase-related" evidence="3">
    <location>
        <begin position="663"/>
        <end position="986"/>
    </location>
</feature>
<dbReference type="GO" id="GO:0016810">
    <property type="term" value="F:hydrolase activity, acting on carbon-nitrogen (but not peptide) bonds"/>
    <property type="evidence" value="ECO:0007669"/>
    <property type="project" value="InterPro"/>
</dbReference>
<dbReference type="Proteomes" id="UP000190044">
    <property type="component" value="Unassembled WGS sequence"/>
</dbReference>